<dbReference type="PANTHER" id="PTHR33121">
    <property type="entry name" value="CYCLIC DI-GMP PHOSPHODIESTERASE PDEF"/>
    <property type="match status" value="1"/>
</dbReference>
<dbReference type="PROSITE" id="PS50110">
    <property type="entry name" value="RESPONSE_REGULATORY"/>
    <property type="match status" value="1"/>
</dbReference>
<proteinExistence type="predicted"/>
<dbReference type="Pfam" id="PF00563">
    <property type="entry name" value="EAL"/>
    <property type="match status" value="1"/>
</dbReference>
<comment type="caution">
    <text evidence="4">The sequence shown here is derived from an EMBL/GenBank/DDBJ whole genome shotgun (WGS) entry which is preliminary data.</text>
</comment>
<name>A0ABT0PIX9_9GAMM</name>
<dbReference type="InterPro" id="IPR001789">
    <property type="entry name" value="Sig_transdc_resp-reg_receiver"/>
</dbReference>
<evidence type="ECO:0000256" key="1">
    <source>
        <dbReference type="PROSITE-ProRule" id="PRU00169"/>
    </source>
</evidence>
<keyword evidence="1" id="KW-0597">Phosphoprotein</keyword>
<dbReference type="CDD" id="cd01948">
    <property type="entry name" value="EAL"/>
    <property type="match status" value="1"/>
</dbReference>
<dbReference type="Proteomes" id="UP001203338">
    <property type="component" value="Unassembled WGS sequence"/>
</dbReference>
<dbReference type="InterPro" id="IPR001633">
    <property type="entry name" value="EAL_dom"/>
</dbReference>
<dbReference type="Gene3D" id="3.40.50.2300">
    <property type="match status" value="1"/>
</dbReference>
<dbReference type="InterPro" id="IPR035919">
    <property type="entry name" value="EAL_sf"/>
</dbReference>
<dbReference type="InterPro" id="IPR050706">
    <property type="entry name" value="Cyclic-di-GMP_PDE-like"/>
</dbReference>
<dbReference type="SMART" id="SM00052">
    <property type="entry name" value="EAL"/>
    <property type="match status" value="1"/>
</dbReference>
<gene>
    <name evidence="4" type="ORF">M3P05_14770</name>
</gene>
<dbReference type="Gene3D" id="3.20.20.450">
    <property type="entry name" value="EAL domain"/>
    <property type="match status" value="1"/>
</dbReference>
<protein>
    <submittedName>
        <fullName evidence="4">EAL domain-containing response regulator</fullName>
    </submittedName>
</protein>
<dbReference type="SMART" id="SM00448">
    <property type="entry name" value="REC"/>
    <property type="match status" value="1"/>
</dbReference>
<evidence type="ECO:0000313" key="4">
    <source>
        <dbReference type="EMBL" id="MCL6271186.1"/>
    </source>
</evidence>
<evidence type="ECO:0000313" key="5">
    <source>
        <dbReference type="Proteomes" id="UP001203338"/>
    </source>
</evidence>
<feature type="modified residue" description="4-aspartylphosphate" evidence="1">
    <location>
        <position position="61"/>
    </location>
</feature>
<sequence>MTNEGEGLTIMVVEDNDFQRAVAAKVLEDIGCEHVMAARNGQDALEQIVAHPDRIHIVVSDLDMPEMDGVELLRHLAERKLADAMVVASALDAALIHTVEDMAEEHGLQVLTNVKKPVTREKIRGVIEQYRKEHRARNPDAYSGVFTAEDIQEGLDAGQFQVWYQPKVSLSDGSWLASEALARWDHPEQGVVMPGRFVPIMEKSSLIDQLTWKQVHAIVEDLRNWQLQGRDLTVAVNLSPLLLEDVSMPQKLEEILAHHGVSTCRMTLEITENVVMKNLARSLETLARLRMKGFNLSIDDFGTGFSNFQQLNRIPFTELKIDRSFVSDITHKTTNRIIVESNIDMAKRLRLSTVAEGIETEEEWNKLKELGCDYAQGFLVARAMPYSQMPEWEKNWKEQFKSQLSD</sequence>
<dbReference type="PANTHER" id="PTHR33121:SF79">
    <property type="entry name" value="CYCLIC DI-GMP PHOSPHODIESTERASE PDED-RELATED"/>
    <property type="match status" value="1"/>
</dbReference>
<dbReference type="SUPFAM" id="SSF52172">
    <property type="entry name" value="CheY-like"/>
    <property type="match status" value="1"/>
</dbReference>
<dbReference type="Pfam" id="PF00072">
    <property type="entry name" value="Response_reg"/>
    <property type="match status" value="1"/>
</dbReference>
<reference evidence="4 5" key="1">
    <citation type="submission" date="2022-05" db="EMBL/GenBank/DDBJ databases">
        <authorList>
            <person name="Park J.-S."/>
        </authorList>
    </citation>
    <scope>NUCLEOTIDE SEQUENCE [LARGE SCALE GENOMIC DNA]</scope>
    <source>
        <strain evidence="4 5">2012CJ34-2</strain>
    </source>
</reference>
<evidence type="ECO:0000259" key="2">
    <source>
        <dbReference type="PROSITE" id="PS50110"/>
    </source>
</evidence>
<accession>A0ABT0PIX9</accession>
<keyword evidence="5" id="KW-1185">Reference proteome</keyword>
<dbReference type="InterPro" id="IPR011006">
    <property type="entry name" value="CheY-like_superfamily"/>
</dbReference>
<dbReference type="EMBL" id="JAMFLX010000021">
    <property type="protein sequence ID" value="MCL6271186.1"/>
    <property type="molecule type" value="Genomic_DNA"/>
</dbReference>
<evidence type="ECO:0000259" key="3">
    <source>
        <dbReference type="PROSITE" id="PS50883"/>
    </source>
</evidence>
<dbReference type="SUPFAM" id="SSF141868">
    <property type="entry name" value="EAL domain-like"/>
    <property type="match status" value="1"/>
</dbReference>
<dbReference type="RefSeq" id="WP_249700605.1">
    <property type="nucleotide sequence ID" value="NZ_JAMFLX010000021.1"/>
</dbReference>
<organism evidence="4 5">
    <name type="scientific">Parendozoicomonas callyspongiae</name>
    <dbReference type="NCBI Taxonomy" id="2942213"/>
    <lineage>
        <taxon>Bacteria</taxon>
        <taxon>Pseudomonadati</taxon>
        <taxon>Pseudomonadota</taxon>
        <taxon>Gammaproteobacteria</taxon>
        <taxon>Oceanospirillales</taxon>
        <taxon>Endozoicomonadaceae</taxon>
        <taxon>Parendozoicomonas</taxon>
    </lineage>
</organism>
<feature type="domain" description="EAL" evidence="3">
    <location>
        <begin position="144"/>
        <end position="397"/>
    </location>
</feature>
<dbReference type="PROSITE" id="PS50883">
    <property type="entry name" value="EAL"/>
    <property type="match status" value="1"/>
</dbReference>
<feature type="domain" description="Response regulatory" evidence="2">
    <location>
        <begin position="9"/>
        <end position="131"/>
    </location>
</feature>